<evidence type="ECO:0000256" key="1">
    <source>
        <dbReference type="SAM" id="Phobius"/>
    </source>
</evidence>
<dbReference type="RefSeq" id="WP_184423432.1">
    <property type="nucleotide sequence ID" value="NZ_AP027362.1"/>
</dbReference>
<feature type="transmembrane region" description="Helical" evidence="1">
    <location>
        <begin position="66"/>
        <end position="87"/>
    </location>
</feature>
<protein>
    <submittedName>
        <fullName evidence="3">Drug/metabolite transporter (DMT)-like permease</fullName>
    </submittedName>
</protein>
<dbReference type="AlphaFoldDB" id="A0A7X0TSX9"/>
<gene>
    <name evidence="3" type="ORF">HNQ55_001107</name>
</gene>
<feature type="transmembrane region" description="Helical" evidence="1">
    <location>
        <begin position="237"/>
        <end position="256"/>
    </location>
</feature>
<feature type="transmembrane region" description="Helical" evidence="1">
    <location>
        <begin position="150"/>
        <end position="167"/>
    </location>
</feature>
<dbReference type="PANTHER" id="PTHR22911:SF79">
    <property type="entry name" value="MOBA-LIKE NTP TRANSFERASE DOMAIN-CONTAINING PROTEIN"/>
    <property type="match status" value="1"/>
</dbReference>
<dbReference type="Pfam" id="PF00892">
    <property type="entry name" value="EamA"/>
    <property type="match status" value="2"/>
</dbReference>
<keyword evidence="1" id="KW-1133">Transmembrane helix</keyword>
<feature type="transmembrane region" description="Helical" evidence="1">
    <location>
        <begin position="262"/>
        <end position="279"/>
    </location>
</feature>
<dbReference type="EMBL" id="JACHHU010000006">
    <property type="protein sequence ID" value="MBB6542608.1"/>
    <property type="molecule type" value="Genomic_DNA"/>
</dbReference>
<dbReference type="InterPro" id="IPR000620">
    <property type="entry name" value="EamA_dom"/>
</dbReference>
<dbReference type="Proteomes" id="UP000537141">
    <property type="component" value="Unassembled WGS sequence"/>
</dbReference>
<dbReference type="InterPro" id="IPR037185">
    <property type="entry name" value="EmrE-like"/>
</dbReference>
<feature type="transmembrane region" description="Helical" evidence="1">
    <location>
        <begin position="7"/>
        <end position="25"/>
    </location>
</feature>
<dbReference type="PANTHER" id="PTHR22911">
    <property type="entry name" value="ACYL-MALONYL CONDENSING ENZYME-RELATED"/>
    <property type="match status" value="1"/>
</dbReference>
<reference evidence="3 4" key="1">
    <citation type="submission" date="2020-08" db="EMBL/GenBank/DDBJ databases">
        <title>Genomic Encyclopedia of Type Strains, Phase IV (KMG-IV): sequencing the most valuable type-strain genomes for metagenomic binning, comparative biology and taxonomic classification.</title>
        <authorList>
            <person name="Goeker M."/>
        </authorList>
    </citation>
    <scope>NUCLEOTIDE SEQUENCE [LARGE SCALE GENOMIC DNA]</scope>
    <source>
        <strain evidence="3 4">DSM 26287</strain>
    </source>
</reference>
<comment type="caution">
    <text evidence="3">The sequence shown here is derived from an EMBL/GenBank/DDBJ whole genome shotgun (WGS) entry which is preliminary data.</text>
</comment>
<organism evidence="3 4">
    <name type="scientific">Thalassotalea piscium</name>
    <dbReference type="NCBI Taxonomy" id="1230533"/>
    <lineage>
        <taxon>Bacteria</taxon>
        <taxon>Pseudomonadati</taxon>
        <taxon>Pseudomonadota</taxon>
        <taxon>Gammaproteobacteria</taxon>
        <taxon>Alteromonadales</taxon>
        <taxon>Colwelliaceae</taxon>
        <taxon>Thalassotalea</taxon>
    </lineage>
</organism>
<keyword evidence="4" id="KW-1185">Reference proteome</keyword>
<evidence type="ECO:0000313" key="3">
    <source>
        <dbReference type="EMBL" id="MBB6542608.1"/>
    </source>
</evidence>
<feature type="transmembrane region" description="Helical" evidence="1">
    <location>
        <begin position="205"/>
        <end position="225"/>
    </location>
</feature>
<dbReference type="Gene3D" id="1.10.3730.20">
    <property type="match status" value="1"/>
</dbReference>
<dbReference type="GO" id="GO:0016020">
    <property type="term" value="C:membrane"/>
    <property type="evidence" value="ECO:0007669"/>
    <property type="project" value="InterPro"/>
</dbReference>
<feature type="transmembrane region" description="Helical" evidence="1">
    <location>
        <begin position="126"/>
        <end position="144"/>
    </location>
</feature>
<sequence>MAHDKQSLLAVHTAVLLFALSGLFAKWLLLPAIVIVCARALFASLTLIFIIRFVKKQSLEINRSMVWPLLATGVVLAIHWVSFFQAIQVSTVAIGLITFASFPLFVSLFEPYFFKEAFELKTVFQALLTLLGISLVLPFDAIDYSVLNGMLWGVISAITFALLTLLNRKFVVQHSATKVSLYQNGVAGLLLLPLALISPPEISNYQWQLLFVLGVIFTALSHTLFNHALKKIKAQTASIAVSLEPIYAIIAAYLFLGETLTSLMMLGGLIVILTNIWVLRVNEQKS</sequence>
<name>A0A7X0TSX9_9GAMM</name>
<dbReference type="SUPFAM" id="SSF103481">
    <property type="entry name" value="Multidrug resistance efflux transporter EmrE"/>
    <property type="match status" value="2"/>
</dbReference>
<feature type="transmembrane region" description="Helical" evidence="1">
    <location>
        <begin position="179"/>
        <end position="199"/>
    </location>
</feature>
<evidence type="ECO:0000313" key="4">
    <source>
        <dbReference type="Proteomes" id="UP000537141"/>
    </source>
</evidence>
<feature type="domain" description="EamA" evidence="2">
    <location>
        <begin position="8"/>
        <end position="136"/>
    </location>
</feature>
<proteinExistence type="predicted"/>
<keyword evidence="1" id="KW-0812">Transmembrane</keyword>
<feature type="domain" description="EamA" evidence="2">
    <location>
        <begin position="148"/>
        <end position="277"/>
    </location>
</feature>
<feature type="transmembrane region" description="Helical" evidence="1">
    <location>
        <begin position="31"/>
        <end position="54"/>
    </location>
</feature>
<evidence type="ECO:0000259" key="2">
    <source>
        <dbReference type="Pfam" id="PF00892"/>
    </source>
</evidence>
<keyword evidence="1" id="KW-0472">Membrane</keyword>
<accession>A0A7X0TSX9</accession>
<feature type="transmembrane region" description="Helical" evidence="1">
    <location>
        <begin position="93"/>
        <end position="114"/>
    </location>
</feature>